<accession>B6GDL1</accession>
<dbReference type="InterPro" id="IPR006976">
    <property type="entry name" value="VanZ-like"/>
</dbReference>
<proteinExistence type="predicted"/>
<comment type="caution">
    <text evidence="3">The sequence shown here is derived from an EMBL/GenBank/DDBJ whole genome shotgun (WGS) entry which is preliminary data.</text>
</comment>
<sequence>MLFLGMLVFGFMTIYFLTEQSAVDTSALSSSVGGLVEKGAWLVETGQSPSFVDDPVKWAGERVLLLSYKFSNHGLSVRQQAHVVEFALLGGVVALNVLAWGSGWAHRRGQSGRIRVWRTWLMYALSMLVCAAASFADQYHKLYVPGRHFDKLDLFLDASGYIAAVTCVFIAWSIGSAIYRLIFRK</sequence>
<name>B6GDL1_9ACTN</name>
<keyword evidence="4" id="KW-1185">Reference proteome</keyword>
<dbReference type="GeneID" id="98002271"/>
<gene>
    <name evidence="3" type="ORF">COLSTE_02195</name>
</gene>
<evidence type="ECO:0000313" key="3">
    <source>
        <dbReference type="EMBL" id="EEA89651.1"/>
    </source>
</evidence>
<feature type="transmembrane region" description="Helical" evidence="1">
    <location>
        <begin position="81"/>
        <end position="99"/>
    </location>
</feature>
<dbReference type="NCBIfam" id="NF037970">
    <property type="entry name" value="vanZ_1"/>
    <property type="match status" value="1"/>
</dbReference>
<keyword evidence="1" id="KW-1133">Transmembrane helix</keyword>
<evidence type="ECO:0000259" key="2">
    <source>
        <dbReference type="Pfam" id="PF04892"/>
    </source>
</evidence>
<dbReference type="eggNOG" id="COG5652">
    <property type="taxonomic scope" value="Bacteria"/>
</dbReference>
<reference evidence="3 4" key="2">
    <citation type="submission" date="2008-10" db="EMBL/GenBank/DDBJ databases">
        <authorList>
            <person name="Fulton L."/>
            <person name="Clifton S."/>
            <person name="Fulton B."/>
            <person name="Xu J."/>
            <person name="Minx P."/>
            <person name="Pepin K.H."/>
            <person name="Johnson M."/>
            <person name="Thiruvilangam P."/>
            <person name="Bhonagiri V."/>
            <person name="Nash W.E."/>
            <person name="Mardis E.R."/>
            <person name="Wilson R.K."/>
        </authorList>
    </citation>
    <scope>NUCLEOTIDE SEQUENCE [LARGE SCALE GENOMIC DNA]</scope>
    <source>
        <strain evidence="3 4">DSM 13279</strain>
    </source>
</reference>
<dbReference type="RefSeq" id="WP_006721820.1">
    <property type="nucleotide sequence ID" value="NZ_CP085935.1"/>
</dbReference>
<dbReference type="HOGENOM" id="CLU_121339_0_0_11"/>
<evidence type="ECO:0000256" key="1">
    <source>
        <dbReference type="SAM" id="Phobius"/>
    </source>
</evidence>
<reference evidence="3 4" key="1">
    <citation type="submission" date="2008-10" db="EMBL/GenBank/DDBJ databases">
        <title>Draft genome sequence of Collinsella stercoris (DSM 13279).</title>
        <authorList>
            <person name="Sudarsanam P."/>
            <person name="Ley R."/>
            <person name="Guruge J."/>
            <person name="Turnbaugh P.J."/>
            <person name="Mahowald M."/>
            <person name="Liep D."/>
            <person name="Gordon J."/>
        </authorList>
    </citation>
    <scope>NUCLEOTIDE SEQUENCE [LARGE SCALE GENOMIC DNA]</scope>
    <source>
        <strain evidence="3 4">DSM 13279</strain>
    </source>
</reference>
<dbReference type="AlphaFoldDB" id="B6GDL1"/>
<dbReference type="Proteomes" id="UP000003560">
    <property type="component" value="Unassembled WGS sequence"/>
</dbReference>
<dbReference type="Pfam" id="PF04892">
    <property type="entry name" value="VanZ"/>
    <property type="match status" value="1"/>
</dbReference>
<feature type="transmembrane region" description="Helical" evidence="1">
    <location>
        <begin position="120"/>
        <end position="140"/>
    </location>
</feature>
<protein>
    <recommendedName>
        <fullName evidence="2">VanZ-like domain-containing protein</fullName>
    </recommendedName>
</protein>
<keyword evidence="1" id="KW-0812">Transmembrane</keyword>
<dbReference type="EMBL" id="ABXJ01000128">
    <property type="protein sequence ID" value="EEA89651.1"/>
    <property type="molecule type" value="Genomic_DNA"/>
</dbReference>
<feature type="domain" description="VanZ-like" evidence="2">
    <location>
        <begin position="7"/>
        <end position="170"/>
    </location>
</feature>
<feature type="transmembrane region" description="Helical" evidence="1">
    <location>
        <begin position="160"/>
        <end position="182"/>
    </location>
</feature>
<evidence type="ECO:0000313" key="4">
    <source>
        <dbReference type="Proteomes" id="UP000003560"/>
    </source>
</evidence>
<organism evidence="3 4">
    <name type="scientific">Collinsella stercoris DSM 13279</name>
    <dbReference type="NCBI Taxonomy" id="445975"/>
    <lineage>
        <taxon>Bacteria</taxon>
        <taxon>Bacillati</taxon>
        <taxon>Actinomycetota</taxon>
        <taxon>Coriobacteriia</taxon>
        <taxon>Coriobacteriales</taxon>
        <taxon>Coriobacteriaceae</taxon>
        <taxon>Collinsella</taxon>
    </lineage>
</organism>
<keyword evidence="1" id="KW-0472">Membrane</keyword>